<dbReference type="GO" id="GO:0043190">
    <property type="term" value="C:ATP-binding cassette (ABC) transporter complex"/>
    <property type="evidence" value="ECO:0007669"/>
    <property type="project" value="InterPro"/>
</dbReference>
<evidence type="ECO:0000313" key="6">
    <source>
        <dbReference type="EMBL" id="XDK33325.1"/>
    </source>
</evidence>
<protein>
    <submittedName>
        <fullName evidence="6">ABC transporter substrate-binding protein</fullName>
    </submittedName>
</protein>
<feature type="chain" id="PRO_5044210686" evidence="4">
    <location>
        <begin position="21"/>
        <end position="521"/>
    </location>
</feature>
<comment type="subcellular location">
    <subcellularLocation>
        <location evidence="1">Cell membrane</location>
        <topology evidence="1">Lipid-anchor</topology>
    </subcellularLocation>
</comment>
<dbReference type="PIRSF" id="PIRSF002741">
    <property type="entry name" value="MppA"/>
    <property type="match status" value="1"/>
</dbReference>
<reference evidence="6" key="1">
    <citation type="submission" date="2024-07" db="EMBL/GenBank/DDBJ databases">
        <title>Halotolerant mesophilic bacterium Ornithinibacillus sp. 4-3, sp. nov., isolated from soil.</title>
        <authorList>
            <person name="Sidarenka A.V."/>
            <person name="Guliayeva D.E."/>
            <person name="Leanovich S.I."/>
            <person name="Hileuskaya K.S."/>
            <person name="Akhremchuk A.E."/>
            <person name="Sikolenko M.A."/>
            <person name="Valentovich L.N."/>
        </authorList>
    </citation>
    <scope>NUCLEOTIDE SEQUENCE</scope>
    <source>
        <strain evidence="6">4-3</strain>
    </source>
</reference>
<gene>
    <name evidence="6" type="ORF">AB4Y30_02855</name>
</gene>
<dbReference type="SUPFAM" id="SSF53850">
    <property type="entry name" value="Periplasmic binding protein-like II"/>
    <property type="match status" value="1"/>
</dbReference>
<dbReference type="GO" id="GO:1904680">
    <property type="term" value="F:peptide transmembrane transporter activity"/>
    <property type="evidence" value="ECO:0007669"/>
    <property type="project" value="TreeGrafter"/>
</dbReference>
<dbReference type="CDD" id="cd08502">
    <property type="entry name" value="PBP2_NikA_DppA_OppA_like_16"/>
    <property type="match status" value="1"/>
</dbReference>
<dbReference type="PANTHER" id="PTHR30290:SF38">
    <property type="entry name" value="D,D-DIPEPTIDE-BINDING PERIPLASMIC PROTEIN DDPA-RELATED"/>
    <property type="match status" value="1"/>
</dbReference>
<dbReference type="Gene3D" id="3.10.105.10">
    <property type="entry name" value="Dipeptide-binding Protein, Domain 3"/>
    <property type="match status" value="1"/>
</dbReference>
<dbReference type="GO" id="GO:0042597">
    <property type="term" value="C:periplasmic space"/>
    <property type="evidence" value="ECO:0007669"/>
    <property type="project" value="UniProtKB-ARBA"/>
</dbReference>
<dbReference type="InterPro" id="IPR039424">
    <property type="entry name" value="SBP_5"/>
</dbReference>
<keyword evidence="3 4" id="KW-0732">Signal</keyword>
<evidence type="ECO:0000256" key="2">
    <source>
        <dbReference type="ARBA" id="ARBA00005695"/>
    </source>
</evidence>
<dbReference type="InterPro" id="IPR030678">
    <property type="entry name" value="Peptide/Ni-bd"/>
</dbReference>
<evidence type="ECO:0000259" key="5">
    <source>
        <dbReference type="Pfam" id="PF00496"/>
    </source>
</evidence>
<dbReference type="InterPro" id="IPR023765">
    <property type="entry name" value="SBP_5_CS"/>
</dbReference>
<name>A0AB39HS78_9BACI</name>
<dbReference type="InterPro" id="IPR000914">
    <property type="entry name" value="SBP_5_dom"/>
</dbReference>
<evidence type="ECO:0000256" key="3">
    <source>
        <dbReference type="ARBA" id="ARBA00022729"/>
    </source>
</evidence>
<dbReference type="RefSeq" id="WP_368654007.1">
    <property type="nucleotide sequence ID" value="NZ_CP162599.1"/>
</dbReference>
<proteinExistence type="inferred from homology"/>
<dbReference type="GO" id="GO:0015833">
    <property type="term" value="P:peptide transport"/>
    <property type="evidence" value="ECO:0007669"/>
    <property type="project" value="TreeGrafter"/>
</dbReference>
<comment type="similarity">
    <text evidence="2">Belongs to the bacterial solute-binding protein 5 family.</text>
</comment>
<dbReference type="EMBL" id="CP162599">
    <property type="protein sequence ID" value="XDK33325.1"/>
    <property type="molecule type" value="Genomic_DNA"/>
</dbReference>
<dbReference type="PANTHER" id="PTHR30290">
    <property type="entry name" value="PERIPLASMIC BINDING COMPONENT OF ABC TRANSPORTER"/>
    <property type="match status" value="1"/>
</dbReference>
<feature type="domain" description="Solute-binding protein family 5" evidence="5">
    <location>
        <begin position="78"/>
        <end position="429"/>
    </location>
</feature>
<sequence>MKRLSSVLVILVLLILAACGEDKSDSNKENGNEDNQLKVAIIQQPSTFDPHMTSESIVRDTSVNVYETLITLNADYQPVTMLAESVDESEDGKVYTFKLREGVKFHNGKEMTSEDVLASMNRWKEKSPIARENLDTATFEATDEYTVVLNLEKSRLDTLELLAGQDYAPAIMPKEIIEEAGEEFVSEFIGTGPFKFEEWKQDQYIHLSAFEDYAAVDAPADGLSGKKEALVDDIYFYITKDTSTLLAGLQSGEFDIAGTSIGFNNYEIIKNDPNIDIYSAYFGTMNLVYNKKTGPFKDIKMREAVNIGLNVDDIMLSAFAYEELYKMNSSYINENVKNWYSEEGKEAYNQNDQEKAKQLIKEAGYDGEEIKLLTSRDIQYHYDIAVVVQEQLKQLGMNVKLEVYDWASHLEVRDNPDEWHLSTAGLNFATTPSQLVSLNPNWSGWLDDQKIPELMKSITEADSLEEGKALWDELQGYAWNEYLPLTQFGSVPVLLAARNNVEGLTIMDRPILMPLWNAEIK</sequence>
<organism evidence="6">
    <name type="scientific">Ornithinibacillus sp. 4-3</name>
    <dbReference type="NCBI Taxonomy" id="3231488"/>
    <lineage>
        <taxon>Bacteria</taxon>
        <taxon>Bacillati</taxon>
        <taxon>Bacillota</taxon>
        <taxon>Bacilli</taxon>
        <taxon>Bacillales</taxon>
        <taxon>Bacillaceae</taxon>
        <taxon>Ornithinibacillus</taxon>
    </lineage>
</organism>
<evidence type="ECO:0000256" key="1">
    <source>
        <dbReference type="ARBA" id="ARBA00004193"/>
    </source>
</evidence>
<evidence type="ECO:0000256" key="4">
    <source>
        <dbReference type="SAM" id="SignalP"/>
    </source>
</evidence>
<dbReference type="Pfam" id="PF00496">
    <property type="entry name" value="SBP_bac_5"/>
    <property type="match status" value="1"/>
</dbReference>
<dbReference type="PROSITE" id="PS01040">
    <property type="entry name" value="SBP_BACTERIAL_5"/>
    <property type="match status" value="1"/>
</dbReference>
<dbReference type="Gene3D" id="3.40.190.10">
    <property type="entry name" value="Periplasmic binding protein-like II"/>
    <property type="match status" value="1"/>
</dbReference>
<accession>A0AB39HS78</accession>
<dbReference type="AlphaFoldDB" id="A0AB39HS78"/>
<dbReference type="PROSITE" id="PS51257">
    <property type="entry name" value="PROKAR_LIPOPROTEIN"/>
    <property type="match status" value="1"/>
</dbReference>
<feature type="signal peptide" evidence="4">
    <location>
        <begin position="1"/>
        <end position="20"/>
    </location>
</feature>